<accession>A0ABT5KKH1</accession>
<name>A0ABT5KKH1_9BURK</name>
<dbReference type="EMBL" id="JAQQXT010000022">
    <property type="protein sequence ID" value="MDC8774431.1"/>
    <property type="molecule type" value="Genomic_DNA"/>
</dbReference>
<dbReference type="Gene3D" id="3.10.28.10">
    <property type="entry name" value="Homing endonucleases"/>
    <property type="match status" value="1"/>
</dbReference>
<dbReference type="RefSeq" id="WP_273602435.1">
    <property type="nucleotide sequence ID" value="NZ_JAQQXT010000022.1"/>
</dbReference>
<dbReference type="SUPFAM" id="SSF55608">
    <property type="entry name" value="Homing endonucleases"/>
    <property type="match status" value="1"/>
</dbReference>
<evidence type="ECO:0000313" key="1">
    <source>
        <dbReference type="EMBL" id="MDC8774431.1"/>
    </source>
</evidence>
<reference evidence="1 2" key="1">
    <citation type="submission" date="2022-10" db="EMBL/GenBank/DDBJ databases">
        <title>Paucibacter sp. hw1 Genome sequencing.</title>
        <authorList>
            <person name="Park S."/>
        </authorList>
    </citation>
    <scope>NUCLEOTIDE SEQUENCE [LARGE SCALE GENOMIC DNA]</scope>
    <source>
        <strain evidence="2">hw1</strain>
    </source>
</reference>
<organism evidence="1 2">
    <name type="scientific">Roseateles albus</name>
    <dbReference type="NCBI Taxonomy" id="2987525"/>
    <lineage>
        <taxon>Bacteria</taxon>
        <taxon>Pseudomonadati</taxon>
        <taxon>Pseudomonadota</taxon>
        <taxon>Betaproteobacteria</taxon>
        <taxon>Burkholderiales</taxon>
        <taxon>Sphaerotilaceae</taxon>
        <taxon>Roseateles</taxon>
    </lineage>
</organism>
<evidence type="ECO:0008006" key="3">
    <source>
        <dbReference type="Google" id="ProtNLM"/>
    </source>
</evidence>
<sequence>MRETFGGMKQAAASATALAMTGNQQMEGLAVSPYAAGSHMQRQPQVDEIKSTKCGASTPINAVRVLSPVSRRRIPGEADVGWAAGIMDGEGCIHIARQTYGTTGRRPTYRLRLQITQNDETLLKEFEWSVGVAGRIYSPKPSRKQNKVCHTLNYDGTRAFTVLARLFEHLRRKRPQAALAVEFRDNCDIHRHTGPKGCSEAIWELRQWYYERMRDLKWC</sequence>
<comment type="caution">
    <text evidence="1">The sequence shown here is derived from an EMBL/GenBank/DDBJ whole genome shotgun (WGS) entry which is preliminary data.</text>
</comment>
<gene>
    <name evidence="1" type="ORF">PRZ03_22945</name>
</gene>
<evidence type="ECO:0000313" key="2">
    <source>
        <dbReference type="Proteomes" id="UP001221189"/>
    </source>
</evidence>
<dbReference type="InterPro" id="IPR027434">
    <property type="entry name" value="Homing_endonucl"/>
</dbReference>
<protein>
    <recommendedName>
        <fullName evidence="3">Homing endonuclease LAGLIDADG domain-containing protein</fullName>
    </recommendedName>
</protein>
<proteinExistence type="predicted"/>
<keyword evidence="2" id="KW-1185">Reference proteome</keyword>
<dbReference type="Proteomes" id="UP001221189">
    <property type="component" value="Unassembled WGS sequence"/>
</dbReference>